<keyword evidence="3" id="KW-1185">Reference proteome</keyword>
<dbReference type="SUPFAM" id="SSF52091">
    <property type="entry name" value="SpoIIaa-like"/>
    <property type="match status" value="1"/>
</dbReference>
<proteinExistence type="predicted"/>
<gene>
    <name evidence="2" type="ORF">OD355_11200</name>
</gene>
<dbReference type="PANTHER" id="PTHR33495">
    <property type="entry name" value="ANTI-SIGMA FACTOR ANTAGONIST TM_1081-RELATED-RELATED"/>
    <property type="match status" value="1"/>
</dbReference>
<reference evidence="2" key="1">
    <citation type="submission" date="2022-10" db="EMBL/GenBank/DDBJ databases">
        <authorList>
            <person name="Kim H.S."/>
            <person name="Kim J.-S."/>
            <person name="Suh M.K."/>
            <person name="Eom M.K."/>
            <person name="Lee J.-S."/>
        </authorList>
    </citation>
    <scope>NUCLEOTIDE SEQUENCE</scope>
    <source>
        <strain evidence="2">LIP-5</strain>
    </source>
</reference>
<dbReference type="AlphaFoldDB" id="A0AAE3LL77"/>
<sequence length="126" mass="14650">MQIKIDTKEKFNVLTPLNDDFTDNIAYELNEKVEEILRSGNKNIIIDLKNVLTTGSEKLNTLAEMHSKVYAQNASMVICNIQPEIKRQLTHADLWDNLNITPTESEAWDMVQMEEMEREMFAEDEE</sequence>
<dbReference type="PROSITE" id="PS50801">
    <property type="entry name" value="STAS"/>
    <property type="match status" value="1"/>
</dbReference>
<feature type="domain" description="STAS" evidence="1">
    <location>
        <begin position="26"/>
        <end position="111"/>
    </location>
</feature>
<dbReference type="InterPro" id="IPR036513">
    <property type="entry name" value="STAS_dom_sf"/>
</dbReference>
<dbReference type="GO" id="GO:0043856">
    <property type="term" value="F:anti-sigma factor antagonist activity"/>
    <property type="evidence" value="ECO:0007669"/>
    <property type="project" value="TreeGrafter"/>
</dbReference>
<name>A0AAE3LL77_9BACT</name>
<dbReference type="EMBL" id="JAOTPL010000018">
    <property type="protein sequence ID" value="MCU7695084.1"/>
    <property type="molecule type" value="Genomic_DNA"/>
</dbReference>
<dbReference type="RefSeq" id="WP_263038571.1">
    <property type="nucleotide sequence ID" value="NZ_JAOTPL010000018.1"/>
</dbReference>
<dbReference type="Pfam" id="PF01740">
    <property type="entry name" value="STAS"/>
    <property type="match status" value="1"/>
</dbReference>
<dbReference type="Proteomes" id="UP001209317">
    <property type="component" value="Unassembled WGS sequence"/>
</dbReference>
<evidence type="ECO:0000313" key="3">
    <source>
        <dbReference type="Proteomes" id="UP001209317"/>
    </source>
</evidence>
<dbReference type="CDD" id="cd07043">
    <property type="entry name" value="STAS_anti-anti-sigma_factors"/>
    <property type="match status" value="1"/>
</dbReference>
<comment type="caution">
    <text evidence="2">The sequence shown here is derived from an EMBL/GenBank/DDBJ whole genome shotgun (WGS) entry which is preliminary data.</text>
</comment>
<accession>A0AAE3LL77</accession>
<evidence type="ECO:0000259" key="1">
    <source>
        <dbReference type="PROSITE" id="PS50801"/>
    </source>
</evidence>
<dbReference type="Gene3D" id="3.30.750.24">
    <property type="entry name" value="STAS domain"/>
    <property type="match status" value="1"/>
</dbReference>
<dbReference type="PANTHER" id="PTHR33495:SF2">
    <property type="entry name" value="ANTI-SIGMA FACTOR ANTAGONIST TM_1081-RELATED"/>
    <property type="match status" value="1"/>
</dbReference>
<organism evidence="2 3">
    <name type="scientific">Haoranjiania flava</name>
    <dbReference type="NCBI Taxonomy" id="1856322"/>
    <lineage>
        <taxon>Bacteria</taxon>
        <taxon>Pseudomonadati</taxon>
        <taxon>Bacteroidota</taxon>
        <taxon>Chitinophagia</taxon>
        <taxon>Chitinophagales</taxon>
        <taxon>Chitinophagaceae</taxon>
        <taxon>Haoranjiania</taxon>
    </lineage>
</organism>
<protein>
    <submittedName>
        <fullName evidence="2">STAS domain-containing protein</fullName>
    </submittedName>
</protein>
<dbReference type="InterPro" id="IPR002645">
    <property type="entry name" value="STAS_dom"/>
</dbReference>
<evidence type="ECO:0000313" key="2">
    <source>
        <dbReference type="EMBL" id="MCU7695084.1"/>
    </source>
</evidence>